<dbReference type="Gene3D" id="3.30.1310.20">
    <property type="entry name" value="PRTase-like"/>
    <property type="match status" value="1"/>
</dbReference>
<gene>
    <name evidence="2" type="ORF">HYR64_07510</name>
</gene>
<dbReference type="Gene3D" id="3.40.50.2020">
    <property type="match status" value="1"/>
</dbReference>
<comment type="caution">
    <text evidence="2">The sequence shown here is derived from an EMBL/GenBank/DDBJ whole genome shotgun (WGS) entry which is preliminary data.</text>
</comment>
<name>A0A931LW59_FIMGI</name>
<dbReference type="InterPro" id="IPR029057">
    <property type="entry name" value="PRTase-like"/>
</dbReference>
<dbReference type="EMBL" id="JACOSL010000045">
    <property type="protein sequence ID" value="MBI1756936.1"/>
    <property type="molecule type" value="Genomic_DNA"/>
</dbReference>
<evidence type="ECO:0000313" key="2">
    <source>
        <dbReference type="EMBL" id="MBI1756936.1"/>
    </source>
</evidence>
<dbReference type="SUPFAM" id="SSF53271">
    <property type="entry name" value="PRTase-like"/>
    <property type="match status" value="1"/>
</dbReference>
<dbReference type="Proteomes" id="UP000727962">
    <property type="component" value="Unassembled WGS sequence"/>
</dbReference>
<keyword evidence="2" id="KW-0328">Glycosyltransferase</keyword>
<proteinExistence type="predicted"/>
<dbReference type="InterPro" id="IPR000836">
    <property type="entry name" value="PRTase_dom"/>
</dbReference>
<accession>A0A931LW59</accession>
<dbReference type="GO" id="GO:0016757">
    <property type="term" value="F:glycosyltransferase activity"/>
    <property type="evidence" value="ECO:0007669"/>
    <property type="project" value="UniProtKB-KW"/>
</dbReference>
<organism evidence="2 3">
    <name type="scientific">Fimbriimonas ginsengisoli</name>
    <dbReference type="NCBI Taxonomy" id="1005039"/>
    <lineage>
        <taxon>Bacteria</taxon>
        <taxon>Bacillati</taxon>
        <taxon>Armatimonadota</taxon>
        <taxon>Fimbriimonadia</taxon>
        <taxon>Fimbriimonadales</taxon>
        <taxon>Fimbriimonadaceae</taxon>
        <taxon>Fimbriimonas</taxon>
    </lineage>
</organism>
<feature type="domain" description="Phosphoribosyltransferase" evidence="1">
    <location>
        <begin position="21"/>
        <end position="177"/>
    </location>
</feature>
<dbReference type="CDD" id="cd06223">
    <property type="entry name" value="PRTases_typeI"/>
    <property type="match status" value="1"/>
</dbReference>
<reference evidence="2" key="1">
    <citation type="submission" date="2020-07" db="EMBL/GenBank/DDBJ databases">
        <title>Huge and variable diversity of episymbiotic CPR bacteria and DPANN archaea in groundwater ecosystems.</title>
        <authorList>
            <person name="He C.Y."/>
            <person name="Keren R."/>
            <person name="Whittaker M."/>
            <person name="Farag I.F."/>
            <person name="Doudna J."/>
            <person name="Cate J.H.D."/>
            <person name="Banfield J.F."/>
        </authorList>
    </citation>
    <scope>NUCLEOTIDE SEQUENCE</scope>
    <source>
        <strain evidence="2">NC_groundwater_17_Pr7_B-0.1um_64_12</strain>
    </source>
</reference>
<evidence type="ECO:0000313" key="3">
    <source>
        <dbReference type="Proteomes" id="UP000727962"/>
    </source>
</evidence>
<keyword evidence="2" id="KW-0808">Transferase</keyword>
<dbReference type="Pfam" id="PF00156">
    <property type="entry name" value="Pribosyltran"/>
    <property type="match status" value="1"/>
</dbReference>
<evidence type="ECO:0000259" key="1">
    <source>
        <dbReference type="Pfam" id="PF00156"/>
    </source>
</evidence>
<sequence length="227" mass="24022">MQSAAPFLDRVDAGRQLSERLGDRCGENPIVLALPKGGLPVAQEVARALNCPLDVIPVQKIGAPFEPEFAIGAVAEGGAVVWNEDALRWSGLDETRRKELVEAATVKLQASSAAYEGVRAPADLHGRTAIIVDDGLATGMTARAAILACRERGAARVVLAAPVCARESAADLSREADELVCVLEPDYFSAVGRWYIDFSQVEQDEAVGILRANRTQAPAAQHPGGKA</sequence>
<protein>
    <submittedName>
        <fullName evidence="2">Phosphoribosyltransferase</fullName>
    </submittedName>
</protein>
<dbReference type="AlphaFoldDB" id="A0A931LW59"/>